<evidence type="ECO:0008006" key="13">
    <source>
        <dbReference type="Google" id="ProtNLM"/>
    </source>
</evidence>
<evidence type="ECO:0000313" key="11">
    <source>
        <dbReference type="EMBL" id="CAH0367493.1"/>
    </source>
</evidence>
<comment type="caution">
    <text evidence="11">The sequence shown here is derived from an EMBL/GenBank/DDBJ whole genome shotgun (WGS) entry which is preliminary data.</text>
</comment>
<evidence type="ECO:0000256" key="4">
    <source>
        <dbReference type="ARBA" id="ARBA00022692"/>
    </source>
</evidence>
<dbReference type="GO" id="GO:1902603">
    <property type="term" value="P:carnitine transmembrane transport"/>
    <property type="evidence" value="ECO:0007669"/>
    <property type="project" value="TreeGrafter"/>
</dbReference>
<keyword evidence="3 10" id="KW-0813">Transport</keyword>
<dbReference type="InterPro" id="IPR018108">
    <property type="entry name" value="MCP_transmembrane"/>
</dbReference>
<dbReference type="SUPFAM" id="SSF103506">
    <property type="entry name" value="Mitochondrial carrier"/>
    <property type="match status" value="1"/>
</dbReference>
<keyword evidence="6" id="KW-1133">Transmembrane helix</keyword>
<evidence type="ECO:0000256" key="8">
    <source>
        <dbReference type="ARBA" id="ARBA00023136"/>
    </source>
</evidence>
<name>A0A8J2S8C8_9STRA</name>
<evidence type="ECO:0000256" key="7">
    <source>
        <dbReference type="ARBA" id="ARBA00023128"/>
    </source>
</evidence>
<dbReference type="GO" id="GO:0031966">
    <property type="term" value="C:mitochondrial membrane"/>
    <property type="evidence" value="ECO:0007669"/>
    <property type="project" value="UniProtKB-SubCell"/>
</dbReference>
<evidence type="ECO:0000256" key="9">
    <source>
        <dbReference type="PROSITE-ProRule" id="PRU00282"/>
    </source>
</evidence>
<dbReference type="PANTHER" id="PTHR45624:SF4">
    <property type="entry name" value="CONGESTED-LIKE TRACHEA PROTEIN-RELATED"/>
    <property type="match status" value="1"/>
</dbReference>
<evidence type="ECO:0000256" key="1">
    <source>
        <dbReference type="ARBA" id="ARBA00004225"/>
    </source>
</evidence>
<reference evidence="11" key="1">
    <citation type="submission" date="2021-11" db="EMBL/GenBank/DDBJ databases">
        <authorList>
            <consortium name="Genoscope - CEA"/>
            <person name="William W."/>
        </authorList>
    </citation>
    <scope>NUCLEOTIDE SEQUENCE</scope>
</reference>
<keyword evidence="5" id="KW-0677">Repeat</keyword>
<dbReference type="AlphaFoldDB" id="A0A8J2S8C8"/>
<evidence type="ECO:0000256" key="3">
    <source>
        <dbReference type="ARBA" id="ARBA00022448"/>
    </source>
</evidence>
<evidence type="ECO:0000256" key="10">
    <source>
        <dbReference type="RuleBase" id="RU000488"/>
    </source>
</evidence>
<keyword evidence="4 9" id="KW-0812">Transmembrane</keyword>
<evidence type="ECO:0000256" key="6">
    <source>
        <dbReference type="ARBA" id="ARBA00022989"/>
    </source>
</evidence>
<gene>
    <name evidence="11" type="ORF">PECAL_2P05160</name>
</gene>
<dbReference type="EMBL" id="CAKKNE010000002">
    <property type="protein sequence ID" value="CAH0367493.1"/>
    <property type="molecule type" value="Genomic_DNA"/>
</dbReference>
<feature type="repeat" description="Solcar" evidence="9">
    <location>
        <begin position="167"/>
        <end position="256"/>
    </location>
</feature>
<accession>A0A8J2S8C8</accession>
<keyword evidence="8 9" id="KW-0472">Membrane</keyword>
<dbReference type="GO" id="GO:0006839">
    <property type="term" value="P:mitochondrial transport"/>
    <property type="evidence" value="ECO:0007669"/>
    <property type="project" value="TreeGrafter"/>
</dbReference>
<proteinExistence type="inferred from homology"/>
<organism evidence="11 12">
    <name type="scientific">Pelagomonas calceolata</name>
    <dbReference type="NCBI Taxonomy" id="35677"/>
    <lineage>
        <taxon>Eukaryota</taxon>
        <taxon>Sar</taxon>
        <taxon>Stramenopiles</taxon>
        <taxon>Ochrophyta</taxon>
        <taxon>Pelagophyceae</taxon>
        <taxon>Pelagomonadales</taxon>
        <taxon>Pelagomonadaceae</taxon>
        <taxon>Pelagomonas</taxon>
    </lineage>
</organism>
<evidence type="ECO:0000256" key="5">
    <source>
        <dbReference type="ARBA" id="ARBA00022737"/>
    </source>
</evidence>
<dbReference type="Proteomes" id="UP000789595">
    <property type="component" value="Unassembled WGS sequence"/>
</dbReference>
<comment type="similarity">
    <text evidence="2 10">Belongs to the mitochondrial carrier (TC 2.A.29) family.</text>
</comment>
<dbReference type="PANTHER" id="PTHR45624">
    <property type="entry name" value="MITOCHONDRIAL BASIC AMINO ACIDS TRANSPORTER-RELATED"/>
    <property type="match status" value="1"/>
</dbReference>
<keyword evidence="7" id="KW-0496">Mitochondrion</keyword>
<dbReference type="InterPro" id="IPR023395">
    <property type="entry name" value="MCP_dom_sf"/>
</dbReference>
<dbReference type="Gene3D" id="1.50.40.10">
    <property type="entry name" value="Mitochondrial carrier domain"/>
    <property type="match status" value="2"/>
</dbReference>
<feature type="repeat" description="Solcar" evidence="9">
    <location>
        <begin position="6"/>
        <end position="87"/>
    </location>
</feature>
<comment type="subcellular location">
    <subcellularLocation>
        <location evidence="1">Mitochondrion membrane</location>
        <topology evidence="1">Multi-pass membrane protein</topology>
    </subcellularLocation>
</comment>
<keyword evidence="12" id="KW-1185">Reference proteome</keyword>
<dbReference type="PROSITE" id="PS50920">
    <property type="entry name" value="SOLCAR"/>
    <property type="match status" value="2"/>
</dbReference>
<dbReference type="OrthoDB" id="193856at2759"/>
<dbReference type="PROSITE" id="PS51257">
    <property type="entry name" value="PROKAR_LIPOPROTEIN"/>
    <property type="match status" value="1"/>
</dbReference>
<dbReference type="InterPro" id="IPR050567">
    <property type="entry name" value="Mitochondrial_Carrier"/>
</dbReference>
<evidence type="ECO:0000313" key="12">
    <source>
        <dbReference type="Proteomes" id="UP000789595"/>
    </source>
</evidence>
<dbReference type="Pfam" id="PF00153">
    <property type="entry name" value="Mito_carr"/>
    <property type="match status" value="2"/>
</dbReference>
<evidence type="ECO:0000256" key="2">
    <source>
        <dbReference type="ARBA" id="ARBA00006375"/>
    </source>
</evidence>
<protein>
    <recommendedName>
        <fullName evidence="13">Mitochondrial carrier protein</fullName>
    </recommendedName>
</protein>
<dbReference type="GO" id="GO:0015227">
    <property type="term" value="F:O-acyl-L-carnitine transmembrane transporter activity"/>
    <property type="evidence" value="ECO:0007669"/>
    <property type="project" value="TreeGrafter"/>
</dbReference>
<sequence length="261" mass="28253">MDAETRGVVVDAISGFIAGAACTLVFQPLDTILVRQQYVGTTTMESAVAVLKRGGNLALWRGATPLIALVPFQNALLMVGYGAGQRWGERHTTETSAVFVGGCAGGLAQSFVASPFELAKVRRQLFGPPPYDWRLATRGLHATFHRDVIPHGVWFWVYDRCKRTYGDDGMATMASGAVAAAVAWVVGYPADVLKTRIQGSPQSMSLTQASRDLLKREPPGVVNAVRALYRGLGLKLLRAVPSSAVNFSVYEWTKRRLEGVV</sequence>